<dbReference type="AlphaFoldDB" id="A0A1S3ZNL9"/>
<keyword evidence="5" id="KW-1133">Transmembrane helix</keyword>
<evidence type="ECO:0000256" key="1">
    <source>
        <dbReference type="ARBA" id="ARBA00022723"/>
    </source>
</evidence>
<reference evidence="7" key="1">
    <citation type="submission" date="2025-08" db="UniProtKB">
        <authorList>
            <consortium name="RefSeq"/>
        </authorList>
    </citation>
    <scope>IDENTIFICATION</scope>
</reference>
<evidence type="ECO:0000256" key="3">
    <source>
        <dbReference type="ARBA" id="ARBA00022833"/>
    </source>
</evidence>
<feature type="transmembrane region" description="Helical" evidence="5">
    <location>
        <begin position="92"/>
        <end position="108"/>
    </location>
</feature>
<dbReference type="GO" id="GO:0008270">
    <property type="term" value="F:zinc ion binding"/>
    <property type="evidence" value="ECO:0007669"/>
    <property type="project" value="UniProtKB-KW"/>
</dbReference>
<accession>A0A1S3ZNL9</accession>
<protein>
    <recommendedName>
        <fullName evidence="6">GRF-type domain-containing protein</fullName>
    </recommendedName>
</protein>
<feature type="domain" description="GRF-type" evidence="6">
    <location>
        <begin position="15"/>
        <end position="56"/>
    </location>
</feature>
<gene>
    <name evidence="7" type="primary">LOC107788709</name>
</gene>
<keyword evidence="5" id="KW-0472">Membrane</keyword>
<dbReference type="PROSITE" id="PS51999">
    <property type="entry name" value="ZF_GRF"/>
    <property type="match status" value="1"/>
</dbReference>
<evidence type="ECO:0000256" key="5">
    <source>
        <dbReference type="SAM" id="Phobius"/>
    </source>
</evidence>
<sequence length="109" mass="12722">MSECSSFSHSRRRMCGCGVASLYLTSRSEIYPGRCFFKCHKPDKTGCGYWEWEDDEFPPRAIIFINKLKREKDALLKERLGNMVLGNRVEKLFLMFLGFIIGFVVSFMF</sequence>
<dbReference type="KEGG" id="nta:107788709"/>
<dbReference type="PANTHER" id="PTHR33248">
    <property type="entry name" value="ZINC ION-BINDING PROTEIN"/>
    <property type="match status" value="1"/>
</dbReference>
<keyword evidence="1" id="KW-0479">Metal-binding</keyword>
<dbReference type="RefSeq" id="XP_016465894.1">
    <property type="nucleotide sequence ID" value="XM_016610408.1"/>
</dbReference>
<dbReference type="OrthoDB" id="1248419at2759"/>
<keyword evidence="5" id="KW-0812">Transmembrane</keyword>
<organism evidence="7">
    <name type="scientific">Nicotiana tabacum</name>
    <name type="common">Common tobacco</name>
    <dbReference type="NCBI Taxonomy" id="4097"/>
    <lineage>
        <taxon>Eukaryota</taxon>
        <taxon>Viridiplantae</taxon>
        <taxon>Streptophyta</taxon>
        <taxon>Embryophyta</taxon>
        <taxon>Tracheophyta</taxon>
        <taxon>Spermatophyta</taxon>
        <taxon>Magnoliopsida</taxon>
        <taxon>eudicotyledons</taxon>
        <taxon>Gunneridae</taxon>
        <taxon>Pentapetalae</taxon>
        <taxon>asterids</taxon>
        <taxon>lamiids</taxon>
        <taxon>Solanales</taxon>
        <taxon>Solanaceae</taxon>
        <taxon>Nicotianoideae</taxon>
        <taxon>Nicotianeae</taxon>
        <taxon>Nicotiana</taxon>
    </lineage>
</organism>
<evidence type="ECO:0000313" key="7">
    <source>
        <dbReference type="RefSeq" id="XP_016465894.1"/>
    </source>
</evidence>
<dbReference type="PaxDb" id="4097-A0A1S3ZNL9"/>
<evidence type="ECO:0000259" key="6">
    <source>
        <dbReference type="PROSITE" id="PS51999"/>
    </source>
</evidence>
<keyword evidence="2 4" id="KW-0863">Zinc-finger</keyword>
<evidence type="ECO:0000256" key="2">
    <source>
        <dbReference type="ARBA" id="ARBA00022771"/>
    </source>
</evidence>
<name>A0A1S3ZNL9_TOBAC</name>
<dbReference type="Pfam" id="PF06839">
    <property type="entry name" value="Zn_ribbon_GRF"/>
    <property type="match status" value="1"/>
</dbReference>
<evidence type="ECO:0000256" key="4">
    <source>
        <dbReference type="PROSITE-ProRule" id="PRU01343"/>
    </source>
</evidence>
<keyword evidence="3" id="KW-0862">Zinc</keyword>
<dbReference type="InterPro" id="IPR010666">
    <property type="entry name" value="Znf_GRF"/>
</dbReference>
<proteinExistence type="predicted"/>